<feature type="transmembrane region" description="Helical" evidence="11">
    <location>
        <begin position="250"/>
        <end position="272"/>
    </location>
</feature>
<evidence type="ECO:0000256" key="8">
    <source>
        <dbReference type="ARBA" id="ARBA00022989"/>
    </source>
</evidence>
<protein>
    <submittedName>
        <fullName evidence="14">Lipid A export permease/ATP-binding protein MsbA</fullName>
    </submittedName>
</protein>
<evidence type="ECO:0000256" key="4">
    <source>
        <dbReference type="ARBA" id="ARBA00022692"/>
    </source>
</evidence>
<keyword evidence="7" id="KW-1278">Translocase</keyword>
<keyword evidence="6" id="KW-0067">ATP-binding</keyword>
<dbReference type="EMBL" id="JBGUAW010000008">
    <property type="protein sequence ID" value="MFA9461547.1"/>
    <property type="molecule type" value="Genomic_DNA"/>
</dbReference>
<comment type="subcellular location">
    <subcellularLocation>
        <location evidence="1">Cell membrane</location>
        <topology evidence="1">Multi-pass membrane protein</topology>
    </subcellularLocation>
</comment>
<keyword evidence="9" id="KW-0445">Lipid transport</keyword>
<name>A0ABV4TW57_9GAMM</name>
<dbReference type="Gene3D" id="1.20.1560.10">
    <property type="entry name" value="ABC transporter type 1, transmembrane domain"/>
    <property type="match status" value="1"/>
</dbReference>
<dbReference type="PANTHER" id="PTHR43394:SF1">
    <property type="entry name" value="ATP-BINDING CASSETTE SUB-FAMILY B MEMBER 10, MITOCHONDRIAL"/>
    <property type="match status" value="1"/>
</dbReference>
<proteinExistence type="predicted"/>
<dbReference type="InterPro" id="IPR027417">
    <property type="entry name" value="P-loop_NTPase"/>
</dbReference>
<feature type="transmembrane region" description="Helical" evidence="11">
    <location>
        <begin position="63"/>
        <end position="87"/>
    </location>
</feature>
<dbReference type="SUPFAM" id="SSF90123">
    <property type="entry name" value="ABC transporter transmembrane region"/>
    <property type="match status" value="1"/>
</dbReference>
<sequence length="594" mass="65347">MSTGSEAPTQSTTDIYRRLLTYVWPFWGRLTVALVAMVLVAATTAGVAYLLKPVIDQIFINKNEALLVVLPLGVIVLYLMKGVANYLETYLLSWVGQRAMRQLRDDLFGRLLHMPLGFFSEHAAGTLISRLTYDVDQVEKSVTRGLSTILKDSLTAVFLLAVVFFHDWQLALVSLIGLPIVIWPLAELTRKLRKSSRSSQQARATMTRVIEEGVVGNRVIKAFNGEDYEHARFHKESEVHRKQNMRKAQATALSLPVMEITAAICIALVIYYGGYRVISSGGETSPGTFFSFLAALLMMYDPLKRLTKINPVIQQGVAAGERIFQMLDLRPEQDGGGRSLETVRGALTLDGVWFGYDPDTPVLQGIDLEVPAGNVVALVGLSGAGKSTLVNLVPRFYRPDQGRILLDGEDTADLNLRFLRDQVAIVSQEVILFNDTLAANIAYGKPEATRAEVEDAANAAGVMEYVDRLEYGLDHIVGEGGARLSGGQRQRLAIARALLRDAPILILDEATSSLDPQSEKLVQRGFERLMQGRTTLVIAHRLATIQRADSIAVMESGRIVEQGGHDELLARGGIYAYLWETQFASAEEQALGAE</sequence>
<dbReference type="CDD" id="cd18552">
    <property type="entry name" value="ABC_6TM_MsbA_like"/>
    <property type="match status" value="1"/>
</dbReference>
<dbReference type="PROSITE" id="PS50893">
    <property type="entry name" value="ABC_TRANSPORTER_2"/>
    <property type="match status" value="1"/>
</dbReference>
<dbReference type="InterPro" id="IPR039421">
    <property type="entry name" value="Type_1_exporter"/>
</dbReference>
<dbReference type="Pfam" id="PF00664">
    <property type="entry name" value="ABC_membrane"/>
    <property type="match status" value="1"/>
</dbReference>
<organism evidence="14 15">
    <name type="scientific">Thiohalorhabdus methylotrophus</name>
    <dbReference type="NCBI Taxonomy" id="3242694"/>
    <lineage>
        <taxon>Bacteria</taxon>
        <taxon>Pseudomonadati</taxon>
        <taxon>Pseudomonadota</taxon>
        <taxon>Gammaproteobacteria</taxon>
        <taxon>Thiohalorhabdales</taxon>
        <taxon>Thiohalorhabdaceae</taxon>
        <taxon>Thiohalorhabdus</taxon>
    </lineage>
</organism>
<keyword evidence="5" id="KW-0547">Nucleotide-binding</keyword>
<dbReference type="InterPro" id="IPR011527">
    <property type="entry name" value="ABC1_TM_dom"/>
</dbReference>
<dbReference type="Pfam" id="PF00005">
    <property type="entry name" value="ABC_tran"/>
    <property type="match status" value="1"/>
</dbReference>
<keyword evidence="10 11" id="KW-0472">Membrane</keyword>
<dbReference type="InterPro" id="IPR036640">
    <property type="entry name" value="ABC1_TM_sf"/>
</dbReference>
<keyword evidence="2" id="KW-0813">Transport</keyword>
<evidence type="ECO:0000256" key="10">
    <source>
        <dbReference type="ARBA" id="ARBA00023136"/>
    </source>
</evidence>
<dbReference type="SMART" id="SM00382">
    <property type="entry name" value="AAA"/>
    <property type="match status" value="1"/>
</dbReference>
<dbReference type="PROSITE" id="PS50929">
    <property type="entry name" value="ABC_TM1F"/>
    <property type="match status" value="1"/>
</dbReference>
<evidence type="ECO:0000256" key="2">
    <source>
        <dbReference type="ARBA" id="ARBA00022448"/>
    </source>
</evidence>
<evidence type="ECO:0000256" key="5">
    <source>
        <dbReference type="ARBA" id="ARBA00022741"/>
    </source>
</evidence>
<dbReference type="InterPro" id="IPR017871">
    <property type="entry name" value="ABC_transporter-like_CS"/>
</dbReference>
<evidence type="ECO:0000256" key="7">
    <source>
        <dbReference type="ARBA" id="ARBA00022967"/>
    </source>
</evidence>
<dbReference type="RefSeq" id="WP_373656336.1">
    <property type="nucleotide sequence ID" value="NZ_JBGUAW010000008.1"/>
</dbReference>
<gene>
    <name evidence="14" type="primary">msbA</name>
    <name evidence="14" type="ORF">ACERLL_11990</name>
</gene>
<feature type="domain" description="ABC transmembrane type-1" evidence="13">
    <location>
        <begin position="32"/>
        <end position="315"/>
    </location>
</feature>
<dbReference type="Gene3D" id="3.40.50.300">
    <property type="entry name" value="P-loop containing nucleotide triphosphate hydrolases"/>
    <property type="match status" value="1"/>
</dbReference>
<evidence type="ECO:0000256" key="3">
    <source>
        <dbReference type="ARBA" id="ARBA00022475"/>
    </source>
</evidence>
<feature type="transmembrane region" description="Helical" evidence="11">
    <location>
        <begin position="171"/>
        <end position="189"/>
    </location>
</feature>
<dbReference type="SUPFAM" id="SSF52540">
    <property type="entry name" value="P-loop containing nucleoside triphosphate hydrolases"/>
    <property type="match status" value="1"/>
</dbReference>
<dbReference type="InterPro" id="IPR003593">
    <property type="entry name" value="AAA+_ATPase"/>
</dbReference>
<keyword evidence="8 11" id="KW-1133">Transmembrane helix</keyword>
<reference evidence="14 15" key="1">
    <citation type="submission" date="2024-08" db="EMBL/GenBank/DDBJ databases">
        <title>Whole-genome sequencing of halo(alkali)philic microorganisms from hypersaline lakes.</title>
        <authorList>
            <person name="Sorokin D.Y."/>
            <person name="Merkel A.Y."/>
            <person name="Messina E."/>
            <person name="Yakimov M."/>
        </authorList>
    </citation>
    <scope>NUCLEOTIDE SEQUENCE [LARGE SCALE GENOMIC DNA]</scope>
    <source>
        <strain evidence="14 15">Cl-TMA</strain>
    </source>
</reference>
<comment type="caution">
    <text evidence="14">The sequence shown here is derived from an EMBL/GenBank/DDBJ whole genome shotgun (WGS) entry which is preliminary data.</text>
</comment>
<evidence type="ECO:0000313" key="15">
    <source>
        <dbReference type="Proteomes" id="UP001575181"/>
    </source>
</evidence>
<keyword evidence="15" id="KW-1185">Reference proteome</keyword>
<dbReference type="NCBIfam" id="TIGR02203">
    <property type="entry name" value="MsbA_lipidA"/>
    <property type="match status" value="1"/>
</dbReference>
<dbReference type="PROSITE" id="PS00211">
    <property type="entry name" value="ABC_TRANSPORTER_1"/>
    <property type="match status" value="1"/>
</dbReference>
<keyword evidence="3" id="KW-1003">Cell membrane</keyword>
<evidence type="ECO:0000256" key="1">
    <source>
        <dbReference type="ARBA" id="ARBA00004651"/>
    </source>
</evidence>
<evidence type="ECO:0000259" key="13">
    <source>
        <dbReference type="PROSITE" id="PS50929"/>
    </source>
</evidence>
<dbReference type="Proteomes" id="UP001575181">
    <property type="component" value="Unassembled WGS sequence"/>
</dbReference>
<evidence type="ECO:0000256" key="9">
    <source>
        <dbReference type="ARBA" id="ARBA00023055"/>
    </source>
</evidence>
<feature type="domain" description="ABC transporter" evidence="12">
    <location>
        <begin position="347"/>
        <end position="581"/>
    </location>
</feature>
<dbReference type="InterPro" id="IPR003439">
    <property type="entry name" value="ABC_transporter-like_ATP-bd"/>
</dbReference>
<evidence type="ECO:0000256" key="6">
    <source>
        <dbReference type="ARBA" id="ARBA00022840"/>
    </source>
</evidence>
<keyword evidence="4 11" id="KW-0812">Transmembrane</keyword>
<evidence type="ECO:0000259" key="12">
    <source>
        <dbReference type="PROSITE" id="PS50893"/>
    </source>
</evidence>
<accession>A0ABV4TW57</accession>
<evidence type="ECO:0000313" key="14">
    <source>
        <dbReference type="EMBL" id="MFA9461547.1"/>
    </source>
</evidence>
<dbReference type="PANTHER" id="PTHR43394">
    <property type="entry name" value="ATP-DEPENDENT PERMEASE MDL1, MITOCHONDRIAL"/>
    <property type="match status" value="1"/>
</dbReference>
<feature type="transmembrane region" description="Helical" evidence="11">
    <location>
        <begin position="26"/>
        <end position="51"/>
    </location>
</feature>
<evidence type="ECO:0000256" key="11">
    <source>
        <dbReference type="SAM" id="Phobius"/>
    </source>
</evidence>
<dbReference type="InterPro" id="IPR011917">
    <property type="entry name" value="ABC_transpr_lipidA"/>
</dbReference>